<evidence type="ECO:0000313" key="1">
    <source>
        <dbReference type="EMBL" id="MPM66706.1"/>
    </source>
</evidence>
<accession>A0A645BMW4</accession>
<gene>
    <name evidence="1" type="ORF">SDC9_113617</name>
</gene>
<dbReference type="EMBL" id="VSSQ01021252">
    <property type="protein sequence ID" value="MPM66706.1"/>
    <property type="molecule type" value="Genomic_DNA"/>
</dbReference>
<proteinExistence type="predicted"/>
<comment type="caution">
    <text evidence="1">The sequence shown here is derived from an EMBL/GenBank/DDBJ whole genome shotgun (WGS) entry which is preliminary data.</text>
</comment>
<organism evidence="1">
    <name type="scientific">bioreactor metagenome</name>
    <dbReference type="NCBI Taxonomy" id="1076179"/>
    <lineage>
        <taxon>unclassified sequences</taxon>
        <taxon>metagenomes</taxon>
        <taxon>ecological metagenomes</taxon>
    </lineage>
</organism>
<sequence>MGYGAASRVGTHHFIQRGIQLARIELLAILHFFAASPPVGIAFVKDVLIGRLGSALVGGGLAGFLRRYAFFEEDDPSSPSSDSES</sequence>
<name>A0A645BMW4_9ZZZZ</name>
<dbReference type="AlphaFoldDB" id="A0A645BMW4"/>
<reference evidence="1" key="1">
    <citation type="submission" date="2019-08" db="EMBL/GenBank/DDBJ databases">
        <authorList>
            <person name="Kucharzyk K."/>
            <person name="Murdoch R.W."/>
            <person name="Higgins S."/>
            <person name="Loffler F."/>
        </authorList>
    </citation>
    <scope>NUCLEOTIDE SEQUENCE</scope>
</reference>
<protein>
    <submittedName>
        <fullName evidence="1">Uncharacterized protein</fullName>
    </submittedName>
</protein>